<name>A0A8W7K7Z3_ANOAL</name>
<feature type="compositionally biased region" description="Basic residues" evidence="4">
    <location>
        <begin position="444"/>
        <end position="466"/>
    </location>
</feature>
<dbReference type="SUPFAM" id="SSF47459">
    <property type="entry name" value="HLH, helix-loop-helix DNA-binding domain"/>
    <property type="match status" value="1"/>
</dbReference>
<sequence length="488" mass="52227">MRISEVCKDSWCLWIVFEMTTKFNRNLCRKPAIKAELGGYKLGYEVDHNNPFGSMMQTATVGGGGGVGGGVPVFPLHGKTTGGSGSSVQVGLNSVHKNMLTMNGSVPSVHGSGVGEGGLRKDEGSGGYIHDLSAEQKLKLNIQQLHIRQKQLQLTDYDDNSLSSEEHVLAPASGCMASPNRPCLTWACKACKKKSVAVDRRKAATLRERRRLRKVNEAFEVLKRRTSTNPNQRLPKVEILRNAIEYIDSLQALLEESPPVRQSPDSITDSGSNPILSSPQDYMNCCTSSYLRERLGQLGKDNDRYSPLTGYSQTSASGAVNGSSLDCLNLIVQSITTAQQQQQQSQPPQQQLMVPPSSQPVLTSAGSSPTGGSGPAMAAAVGSSGSHLHQHQQHQQQQQYSSFSSPASTSSSSSSSSSASSTSSSSSSSAASPMSPPPPLTGSSHHHHHHHHHHQHHLHHSPHHSHQLGIGNRQPVVAALPNASVSLP</sequence>
<dbReference type="PANTHER" id="PTHR11534">
    <property type="entry name" value="MYOGENIC FACTOR"/>
    <property type="match status" value="1"/>
</dbReference>
<dbReference type="GO" id="GO:0000978">
    <property type="term" value="F:RNA polymerase II cis-regulatory region sequence-specific DNA binding"/>
    <property type="evidence" value="ECO:0007669"/>
    <property type="project" value="TreeGrafter"/>
</dbReference>
<reference evidence="6" key="2">
    <citation type="submission" date="2022-08" db="UniProtKB">
        <authorList>
            <consortium name="EnsemblMetazoa"/>
        </authorList>
    </citation>
    <scope>IDENTIFICATION</scope>
    <source>
        <strain evidence="6">STECLA/ALBI9_A</strain>
    </source>
</reference>
<dbReference type="AlphaFoldDB" id="A0A8W7K7Z3"/>
<proteinExistence type="predicted"/>
<evidence type="ECO:0000256" key="3">
    <source>
        <dbReference type="ARBA" id="ARBA00023242"/>
    </source>
</evidence>
<feature type="compositionally biased region" description="Low complexity" evidence="4">
    <location>
        <begin position="339"/>
        <end position="368"/>
    </location>
</feature>
<dbReference type="GO" id="GO:0046983">
    <property type="term" value="F:protein dimerization activity"/>
    <property type="evidence" value="ECO:0007669"/>
    <property type="project" value="InterPro"/>
</dbReference>
<comment type="subcellular location">
    <subcellularLocation>
        <location evidence="1">Nucleus</location>
    </subcellularLocation>
</comment>
<reference evidence="6 7" key="1">
    <citation type="journal article" date="2017" name="G3 (Bethesda)">
        <title>The Physical Genome Mapping of Anopheles albimanus Corrected Scaffold Misassemblies and Identified Interarm Rearrangements in Genus Anopheles.</title>
        <authorList>
            <person name="Artemov G.N."/>
            <person name="Peery A.N."/>
            <person name="Jiang X."/>
            <person name="Tu Z."/>
            <person name="Stegniy V.N."/>
            <person name="Sharakhova M.V."/>
            <person name="Sharakhov I.V."/>
        </authorList>
    </citation>
    <scope>NUCLEOTIDE SEQUENCE [LARGE SCALE GENOMIC DNA]</scope>
    <source>
        <strain evidence="6 7">ALBI9_A</strain>
    </source>
</reference>
<evidence type="ECO:0000259" key="5">
    <source>
        <dbReference type="PROSITE" id="PS50888"/>
    </source>
</evidence>
<evidence type="ECO:0000256" key="1">
    <source>
        <dbReference type="ARBA" id="ARBA00004123"/>
    </source>
</evidence>
<dbReference type="EnsemblMetazoa" id="AALB016263-RA">
    <property type="protein sequence ID" value="AALB016263-PA"/>
    <property type="gene ID" value="AALB016263"/>
</dbReference>
<dbReference type="InterPro" id="IPR039704">
    <property type="entry name" value="Myogenic_factor"/>
</dbReference>
<keyword evidence="7" id="KW-1185">Reference proteome</keyword>
<feature type="compositionally biased region" description="Low complexity" evidence="4">
    <location>
        <begin position="375"/>
        <end position="433"/>
    </location>
</feature>
<dbReference type="SMART" id="SM00520">
    <property type="entry name" value="BASIC"/>
    <property type="match status" value="1"/>
</dbReference>
<dbReference type="GO" id="GO:0005634">
    <property type="term" value="C:nucleus"/>
    <property type="evidence" value="ECO:0007669"/>
    <property type="project" value="UniProtKB-SubCell"/>
</dbReference>
<keyword evidence="3" id="KW-0539">Nucleus</keyword>
<protein>
    <recommendedName>
        <fullName evidence="5">BHLH domain-containing protein</fullName>
    </recommendedName>
</protein>
<dbReference type="GO" id="GO:0000981">
    <property type="term" value="F:DNA-binding transcription factor activity, RNA polymerase II-specific"/>
    <property type="evidence" value="ECO:0007669"/>
    <property type="project" value="TreeGrafter"/>
</dbReference>
<evidence type="ECO:0000256" key="2">
    <source>
        <dbReference type="ARBA" id="ARBA00023125"/>
    </source>
</evidence>
<dbReference type="PANTHER" id="PTHR11534:SF9">
    <property type="entry name" value="MYOGENIC-DETERMINATION PROTEIN"/>
    <property type="match status" value="1"/>
</dbReference>
<dbReference type="Pfam" id="PF00010">
    <property type="entry name" value="HLH"/>
    <property type="match status" value="1"/>
</dbReference>
<dbReference type="SMART" id="SM00353">
    <property type="entry name" value="HLH"/>
    <property type="match status" value="1"/>
</dbReference>
<dbReference type="CDD" id="cd19699">
    <property type="entry name" value="bHLH_TS_dMYOD_like"/>
    <property type="match status" value="1"/>
</dbReference>
<evidence type="ECO:0000313" key="6">
    <source>
        <dbReference type="EnsemblMetazoa" id="AALB016263-PA"/>
    </source>
</evidence>
<accession>A0A8W7K7Z3</accession>
<evidence type="ECO:0000256" key="4">
    <source>
        <dbReference type="SAM" id="MobiDB-lite"/>
    </source>
</evidence>
<dbReference type="InterPro" id="IPR002546">
    <property type="entry name" value="MyoD_N"/>
</dbReference>
<dbReference type="InterPro" id="IPR036638">
    <property type="entry name" value="HLH_DNA-bd_sf"/>
</dbReference>
<organism evidence="6 7">
    <name type="scientific">Anopheles albimanus</name>
    <name type="common">New world malaria mosquito</name>
    <dbReference type="NCBI Taxonomy" id="7167"/>
    <lineage>
        <taxon>Eukaryota</taxon>
        <taxon>Metazoa</taxon>
        <taxon>Ecdysozoa</taxon>
        <taxon>Arthropoda</taxon>
        <taxon>Hexapoda</taxon>
        <taxon>Insecta</taxon>
        <taxon>Pterygota</taxon>
        <taxon>Neoptera</taxon>
        <taxon>Endopterygota</taxon>
        <taxon>Diptera</taxon>
        <taxon>Nematocera</taxon>
        <taxon>Culicoidea</taxon>
        <taxon>Culicidae</taxon>
        <taxon>Anophelinae</taxon>
        <taxon>Anopheles</taxon>
    </lineage>
</organism>
<feature type="region of interest" description="Disordered" evidence="4">
    <location>
        <begin position="257"/>
        <end position="280"/>
    </location>
</feature>
<feature type="domain" description="BHLH" evidence="5">
    <location>
        <begin position="199"/>
        <end position="250"/>
    </location>
</feature>
<dbReference type="Pfam" id="PF01586">
    <property type="entry name" value="Basic"/>
    <property type="match status" value="1"/>
</dbReference>
<feature type="region of interest" description="Disordered" evidence="4">
    <location>
        <begin position="339"/>
        <end position="469"/>
    </location>
</feature>
<keyword evidence="2" id="KW-0238">DNA-binding</keyword>
<feature type="compositionally biased region" description="Polar residues" evidence="4">
    <location>
        <begin position="263"/>
        <end position="280"/>
    </location>
</feature>
<dbReference type="FunFam" id="4.10.280.10:FF:000005">
    <property type="entry name" value="Myogenic factor"/>
    <property type="match status" value="1"/>
</dbReference>
<dbReference type="InterPro" id="IPR011598">
    <property type="entry name" value="bHLH_dom"/>
</dbReference>
<dbReference type="Proteomes" id="UP000069272">
    <property type="component" value="Chromosome 2R"/>
</dbReference>
<dbReference type="GO" id="GO:0045663">
    <property type="term" value="P:positive regulation of myoblast differentiation"/>
    <property type="evidence" value="ECO:0007669"/>
    <property type="project" value="TreeGrafter"/>
</dbReference>
<dbReference type="PROSITE" id="PS50888">
    <property type="entry name" value="BHLH"/>
    <property type="match status" value="1"/>
</dbReference>
<dbReference type="GO" id="GO:0007517">
    <property type="term" value="P:muscle organ development"/>
    <property type="evidence" value="ECO:0007669"/>
    <property type="project" value="InterPro"/>
</dbReference>
<dbReference type="Gene3D" id="4.10.280.10">
    <property type="entry name" value="Helix-loop-helix DNA-binding domain"/>
    <property type="match status" value="1"/>
</dbReference>
<evidence type="ECO:0000313" key="7">
    <source>
        <dbReference type="Proteomes" id="UP000069272"/>
    </source>
</evidence>